<name>A0A917YRI8_9ACTN</name>
<organism evidence="2 3">
    <name type="scientific">Nonomuraea cavernae</name>
    <dbReference type="NCBI Taxonomy" id="2045107"/>
    <lineage>
        <taxon>Bacteria</taxon>
        <taxon>Bacillati</taxon>
        <taxon>Actinomycetota</taxon>
        <taxon>Actinomycetes</taxon>
        <taxon>Streptosporangiales</taxon>
        <taxon>Streptosporangiaceae</taxon>
        <taxon>Nonomuraea</taxon>
    </lineage>
</organism>
<keyword evidence="3" id="KW-1185">Reference proteome</keyword>
<dbReference type="Proteomes" id="UP000646523">
    <property type="component" value="Unassembled WGS sequence"/>
</dbReference>
<sequence>MSRFKPCQTARDGRPLHTQIRGLVSPVTEGAPSLRTPAGDGVGAGIRRARRIRASERTVERARAEKPAFVGVVTKGFTFVAFSNGSDTGPNVPIRSSGKIDKPNRPAFEKDGKMIMRLWRSPGS</sequence>
<gene>
    <name evidence="2" type="ORF">GCM10012289_04110</name>
</gene>
<dbReference type="EMBL" id="BMNH01000001">
    <property type="protein sequence ID" value="GGO61567.1"/>
    <property type="molecule type" value="Genomic_DNA"/>
</dbReference>
<accession>A0A917YRI8</accession>
<evidence type="ECO:0000313" key="3">
    <source>
        <dbReference type="Proteomes" id="UP000646523"/>
    </source>
</evidence>
<protein>
    <submittedName>
        <fullName evidence="2">Uncharacterized protein</fullName>
    </submittedName>
</protein>
<reference evidence="2" key="1">
    <citation type="journal article" date="2014" name="Int. J. Syst. Evol. Microbiol.">
        <title>Complete genome sequence of Corynebacterium casei LMG S-19264T (=DSM 44701T), isolated from a smear-ripened cheese.</title>
        <authorList>
            <consortium name="US DOE Joint Genome Institute (JGI-PGF)"/>
            <person name="Walter F."/>
            <person name="Albersmeier A."/>
            <person name="Kalinowski J."/>
            <person name="Ruckert C."/>
        </authorList>
    </citation>
    <scope>NUCLEOTIDE SEQUENCE</scope>
    <source>
        <strain evidence="2">CGMCC 4.7368</strain>
    </source>
</reference>
<evidence type="ECO:0000313" key="2">
    <source>
        <dbReference type="EMBL" id="GGO61567.1"/>
    </source>
</evidence>
<comment type="caution">
    <text evidence="2">The sequence shown here is derived from an EMBL/GenBank/DDBJ whole genome shotgun (WGS) entry which is preliminary data.</text>
</comment>
<feature type="compositionally biased region" description="Basic and acidic residues" evidence="1">
    <location>
        <begin position="98"/>
        <end position="107"/>
    </location>
</feature>
<evidence type="ECO:0000256" key="1">
    <source>
        <dbReference type="SAM" id="MobiDB-lite"/>
    </source>
</evidence>
<reference evidence="2" key="2">
    <citation type="submission" date="2020-09" db="EMBL/GenBank/DDBJ databases">
        <authorList>
            <person name="Sun Q."/>
            <person name="Zhou Y."/>
        </authorList>
    </citation>
    <scope>NUCLEOTIDE SEQUENCE</scope>
    <source>
        <strain evidence="2">CGMCC 4.7368</strain>
    </source>
</reference>
<dbReference type="AlphaFoldDB" id="A0A917YRI8"/>
<feature type="region of interest" description="Disordered" evidence="1">
    <location>
        <begin position="85"/>
        <end position="107"/>
    </location>
</feature>
<proteinExistence type="predicted"/>